<name>A0AAJ7BND6_CEPCN</name>
<gene>
    <name evidence="2" type="primary">LOC107265470</name>
</gene>
<dbReference type="Proteomes" id="UP000694920">
    <property type="component" value="Unplaced"/>
</dbReference>
<keyword evidence="1" id="KW-1185">Reference proteome</keyword>
<sequence length="315" mass="35938">MELQENYDVSNCLSRNYSKEDSTSNLVSMITSNWTISNNRRFQDSISVVPLSQAAERTDLADMVSPDSCIQLQSLRNQDEPCTIDIEVTGGRKIARIAVVSEASILEFYKQYGEYAVTALAEFIDEFENNFSYFAEVTIEPPSSEIKIKFAKVKSKTLFWVYGIRLILTDPVTNNVQKTFDYDVINSFLQNTNGLTTKGAEMAKKLLQTFDTQGNDITGNDFNPCLLKLSETSLQSQIPKHHKSLTTIEKSTIKSESMEEVNCENTNITDIRTYIDNKLCDMEKRLMQRIEVMEQHTNKKLDTVLQQLEKLTTHK</sequence>
<dbReference type="Pfam" id="PF14958">
    <property type="entry name" value="PAAT-like"/>
    <property type="match status" value="1"/>
</dbReference>
<proteinExistence type="predicted"/>
<dbReference type="InterPro" id="IPR028043">
    <property type="entry name" value="PAAT-like"/>
</dbReference>
<dbReference type="RefSeq" id="XP_015590436.1">
    <property type="nucleotide sequence ID" value="XM_015734950.2"/>
</dbReference>
<dbReference type="PANTHER" id="PTHR14787:SF1">
    <property type="entry name" value="ATPASE PAAT"/>
    <property type="match status" value="1"/>
</dbReference>
<evidence type="ECO:0000313" key="1">
    <source>
        <dbReference type="Proteomes" id="UP000694920"/>
    </source>
</evidence>
<accession>A0AAJ7BND6</accession>
<reference evidence="2" key="1">
    <citation type="submission" date="2025-08" db="UniProtKB">
        <authorList>
            <consortium name="RefSeq"/>
        </authorList>
    </citation>
    <scope>IDENTIFICATION</scope>
</reference>
<evidence type="ECO:0000313" key="2">
    <source>
        <dbReference type="RefSeq" id="XP_015590436.1"/>
    </source>
</evidence>
<dbReference type="GeneID" id="107265470"/>
<dbReference type="PANTHER" id="PTHR14787">
    <property type="entry name" value="C10ORF188 FAMILY MEMBER"/>
    <property type="match status" value="1"/>
</dbReference>
<organism evidence="1 2">
    <name type="scientific">Cephus cinctus</name>
    <name type="common">Wheat stem sawfly</name>
    <dbReference type="NCBI Taxonomy" id="211228"/>
    <lineage>
        <taxon>Eukaryota</taxon>
        <taxon>Metazoa</taxon>
        <taxon>Ecdysozoa</taxon>
        <taxon>Arthropoda</taxon>
        <taxon>Hexapoda</taxon>
        <taxon>Insecta</taxon>
        <taxon>Pterygota</taxon>
        <taxon>Neoptera</taxon>
        <taxon>Endopterygota</taxon>
        <taxon>Hymenoptera</taxon>
        <taxon>Cephoidea</taxon>
        <taxon>Cephidae</taxon>
        <taxon>Cephus</taxon>
    </lineage>
</organism>
<dbReference type="AlphaFoldDB" id="A0AAJ7BND6"/>
<dbReference type="KEGG" id="ccin:107265470"/>
<protein>
    <submittedName>
        <fullName evidence="2">Uncharacterized protein LOC107265470</fullName>
    </submittedName>
</protein>